<dbReference type="Proteomes" id="UP000287651">
    <property type="component" value="Unassembled WGS sequence"/>
</dbReference>
<protein>
    <submittedName>
        <fullName evidence="1">Uncharacterized protein</fullName>
    </submittedName>
</protein>
<sequence length="110" mass="12127">MLTLPLRYLRLGSLSFQFHIPALKGTRQAYLPGEFYYEKALVKALQKEGAHGSIGIRRISKCAGGISISKYAVLHSTSTVLERTLTLYSQLDSDCDDSGPDIKSVVHHCS</sequence>
<dbReference type="EMBL" id="AMZH03004507">
    <property type="protein sequence ID" value="RRT68997.1"/>
    <property type="molecule type" value="Genomic_DNA"/>
</dbReference>
<evidence type="ECO:0000313" key="1">
    <source>
        <dbReference type="EMBL" id="RRT68997.1"/>
    </source>
</evidence>
<name>A0A426ZYD6_ENSVE</name>
<gene>
    <name evidence="1" type="ORF">B296_00011029</name>
</gene>
<dbReference type="AlphaFoldDB" id="A0A426ZYD6"/>
<organism evidence="1 2">
    <name type="scientific">Ensete ventricosum</name>
    <name type="common">Abyssinian banana</name>
    <name type="synonym">Musa ensete</name>
    <dbReference type="NCBI Taxonomy" id="4639"/>
    <lineage>
        <taxon>Eukaryota</taxon>
        <taxon>Viridiplantae</taxon>
        <taxon>Streptophyta</taxon>
        <taxon>Embryophyta</taxon>
        <taxon>Tracheophyta</taxon>
        <taxon>Spermatophyta</taxon>
        <taxon>Magnoliopsida</taxon>
        <taxon>Liliopsida</taxon>
        <taxon>Zingiberales</taxon>
        <taxon>Musaceae</taxon>
        <taxon>Ensete</taxon>
    </lineage>
</organism>
<comment type="caution">
    <text evidence="1">The sequence shown here is derived from an EMBL/GenBank/DDBJ whole genome shotgun (WGS) entry which is preliminary data.</text>
</comment>
<proteinExistence type="predicted"/>
<accession>A0A426ZYD6</accession>
<reference evidence="1 2" key="1">
    <citation type="journal article" date="2014" name="Agronomy (Basel)">
        <title>A Draft Genome Sequence for Ensete ventricosum, the Drought-Tolerant Tree Against Hunger.</title>
        <authorList>
            <person name="Harrison J."/>
            <person name="Moore K.A."/>
            <person name="Paszkiewicz K."/>
            <person name="Jones T."/>
            <person name="Grant M."/>
            <person name="Ambacheew D."/>
            <person name="Muzemil S."/>
            <person name="Studholme D.J."/>
        </authorList>
    </citation>
    <scope>NUCLEOTIDE SEQUENCE [LARGE SCALE GENOMIC DNA]</scope>
</reference>
<evidence type="ECO:0000313" key="2">
    <source>
        <dbReference type="Proteomes" id="UP000287651"/>
    </source>
</evidence>